<keyword evidence="2" id="KW-1185">Reference proteome</keyword>
<dbReference type="HOGENOM" id="CLU_026179_0_0_1"/>
<organism evidence="1 2">
    <name type="scientific">Tulasnella calospora MUT 4182</name>
    <dbReference type="NCBI Taxonomy" id="1051891"/>
    <lineage>
        <taxon>Eukaryota</taxon>
        <taxon>Fungi</taxon>
        <taxon>Dikarya</taxon>
        <taxon>Basidiomycota</taxon>
        <taxon>Agaricomycotina</taxon>
        <taxon>Agaricomycetes</taxon>
        <taxon>Cantharellales</taxon>
        <taxon>Tulasnellaceae</taxon>
        <taxon>Tulasnella</taxon>
    </lineage>
</organism>
<dbReference type="OrthoDB" id="3249778at2759"/>
<reference evidence="2" key="2">
    <citation type="submission" date="2015-01" db="EMBL/GenBank/DDBJ databases">
        <title>Evolutionary Origins and Diversification of the Mycorrhizal Mutualists.</title>
        <authorList>
            <consortium name="DOE Joint Genome Institute"/>
            <consortium name="Mycorrhizal Genomics Consortium"/>
            <person name="Kohler A."/>
            <person name="Kuo A."/>
            <person name="Nagy L.G."/>
            <person name="Floudas D."/>
            <person name="Copeland A."/>
            <person name="Barry K.W."/>
            <person name="Cichocki N."/>
            <person name="Veneault-Fourrey C."/>
            <person name="LaButti K."/>
            <person name="Lindquist E.A."/>
            <person name="Lipzen A."/>
            <person name="Lundell T."/>
            <person name="Morin E."/>
            <person name="Murat C."/>
            <person name="Riley R."/>
            <person name="Ohm R."/>
            <person name="Sun H."/>
            <person name="Tunlid A."/>
            <person name="Henrissat B."/>
            <person name="Grigoriev I.V."/>
            <person name="Hibbett D.S."/>
            <person name="Martin F."/>
        </authorList>
    </citation>
    <scope>NUCLEOTIDE SEQUENCE [LARGE SCALE GENOMIC DNA]</scope>
    <source>
        <strain evidence="2">MUT 4182</strain>
    </source>
</reference>
<protein>
    <submittedName>
        <fullName evidence="1">Uncharacterized protein</fullName>
    </submittedName>
</protein>
<gene>
    <name evidence="1" type="ORF">M407DRAFT_23012</name>
</gene>
<dbReference type="Proteomes" id="UP000054248">
    <property type="component" value="Unassembled WGS sequence"/>
</dbReference>
<name>A0A0C3L1S1_9AGAM</name>
<evidence type="ECO:0000313" key="2">
    <source>
        <dbReference type="Proteomes" id="UP000054248"/>
    </source>
</evidence>
<sequence length="597" mass="66822">MANQYIIQQGIPWPTWALPLSAVSTETMEALCVRSIRLLQWWESDISRAPLCPSRCILRPENSVTWLSICLSRWLVVQLSGRVLELWDLEDDLQTRPQACFDGIDGIINGESIVHDGPENCTLVISTRSDLAYAFELQLSRPGMLTSNPHVRLTRSWTGYSKLLDATHSLWAFARTCTNQAATILHCPSGRSVRLLGTEDDELHNLPGAIQIRHRDIAVARGHSLDIYNLDSVMSALSPETEATTVGTIKPFQTLAYPHAWTGSGLTFIPNRPPWLRPESSREGNIHLSLTEDDIGYSVGLVAHKEEAMGTGGISYKFEQPYYLFGPQNHWTVAVCLGKSARRAVSVSATPERAFLCGISIPSDGDPLEDYTPYMDRIVTRWRIPHGEKDFTRYLGFDEPSGISAIAMASGHLWIMDPNASPLESVDPFSPVDLIRPDPAWPSSHPTPWLRGVTKSLIQDEDMEDSPRWTSSVEKFFPDKNKPDCFGGATWFINEALHLRGTAEVFLFTIPQSCPYPLTELIRLGERIVVVRRHEGTGCHEAWVLNAGSTVESVKAHLQAGGRIPQLHKTKLAVDELPTRRYALWRHRTEPSNELHL</sequence>
<dbReference type="AlphaFoldDB" id="A0A0C3L1S1"/>
<dbReference type="EMBL" id="KN823004">
    <property type="protein sequence ID" value="KIO27698.1"/>
    <property type="molecule type" value="Genomic_DNA"/>
</dbReference>
<proteinExistence type="predicted"/>
<evidence type="ECO:0000313" key="1">
    <source>
        <dbReference type="EMBL" id="KIO27698.1"/>
    </source>
</evidence>
<reference evidence="1 2" key="1">
    <citation type="submission" date="2014-04" db="EMBL/GenBank/DDBJ databases">
        <authorList>
            <consortium name="DOE Joint Genome Institute"/>
            <person name="Kuo A."/>
            <person name="Girlanda M."/>
            <person name="Perotto S."/>
            <person name="Kohler A."/>
            <person name="Nagy L.G."/>
            <person name="Floudas D."/>
            <person name="Copeland A."/>
            <person name="Barry K.W."/>
            <person name="Cichocki N."/>
            <person name="Veneault-Fourrey C."/>
            <person name="LaButti K."/>
            <person name="Lindquist E.A."/>
            <person name="Lipzen A."/>
            <person name="Lundell T."/>
            <person name="Morin E."/>
            <person name="Murat C."/>
            <person name="Sun H."/>
            <person name="Tunlid A."/>
            <person name="Henrissat B."/>
            <person name="Grigoriev I.V."/>
            <person name="Hibbett D.S."/>
            <person name="Martin F."/>
            <person name="Nordberg H.P."/>
            <person name="Cantor M.N."/>
            <person name="Hua S.X."/>
        </authorList>
    </citation>
    <scope>NUCLEOTIDE SEQUENCE [LARGE SCALE GENOMIC DNA]</scope>
    <source>
        <strain evidence="1 2">MUT 4182</strain>
    </source>
</reference>
<accession>A0A0C3L1S1</accession>